<accession>A0ABT6FNL4</accession>
<gene>
    <name evidence="1" type="ORF">OSR52_03160</name>
</gene>
<dbReference type="Pfam" id="PF14117">
    <property type="entry name" value="DUF4287"/>
    <property type="match status" value="1"/>
</dbReference>
<proteinExistence type="predicted"/>
<sequence>MSFQSYLNNIQTKTGKTPSDFCALAQEKEFTKNGIIKKEIKATQITNWLKEDYQLGHGHAMAIYAYLKGKRE</sequence>
<dbReference type="Proteomes" id="UP001153642">
    <property type="component" value="Unassembled WGS sequence"/>
</dbReference>
<evidence type="ECO:0000313" key="2">
    <source>
        <dbReference type="Proteomes" id="UP001153642"/>
    </source>
</evidence>
<dbReference type="RefSeq" id="WP_277898612.1">
    <property type="nucleotide sequence ID" value="NZ_JAPMUA010000001.1"/>
</dbReference>
<comment type="caution">
    <text evidence="1">The sequence shown here is derived from an EMBL/GenBank/DDBJ whole genome shotgun (WGS) entry which is preliminary data.</text>
</comment>
<name>A0ABT6FNL4_9FLAO</name>
<dbReference type="InterPro" id="IPR025629">
    <property type="entry name" value="DUF4287"/>
</dbReference>
<protein>
    <submittedName>
        <fullName evidence="1">DUF4287 domain-containing protein</fullName>
    </submittedName>
</protein>
<reference evidence="1" key="1">
    <citation type="submission" date="2022-11" db="EMBL/GenBank/DDBJ databases">
        <title>High-quality draft genome sequence of Galbibacter sp. strain CMA-7.</title>
        <authorList>
            <person name="Wei L."/>
            <person name="Dong C."/>
            <person name="Shao Z."/>
        </authorList>
    </citation>
    <scope>NUCLEOTIDE SEQUENCE</scope>
    <source>
        <strain evidence="1">CMA-7</strain>
    </source>
</reference>
<keyword evidence="2" id="KW-1185">Reference proteome</keyword>
<organism evidence="1 2">
    <name type="scientific">Galbibacter pacificus</name>
    <dbReference type="NCBI Taxonomy" id="2996052"/>
    <lineage>
        <taxon>Bacteria</taxon>
        <taxon>Pseudomonadati</taxon>
        <taxon>Bacteroidota</taxon>
        <taxon>Flavobacteriia</taxon>
        <taxon>Flavobacteriales</taxon>
        <taxon>Flavobacteriaceae</taxon>
        <taxon>Galbibacter</taxon>
    </lineage>
</organism>
<evidence type="ECO:0000313" key="1">
    <source>
        <dbReference type="EMBL" id="MDG3584855.1"/>
    </source>
</evidence>
<dbReference type="EMBL" id="JAPMUA010000001">
    <property type="protein sequence ID" value="MDG3584855.1"/>
    <property type="molecule type" value="Genomic_DNA"/>
</dbReference>